<keyword evidence="23" id="KW-1185">Reference proteome</keyword>
<dbReference type="GO" id="GO:0004343">
    <property type="term" value="F:glucosamine 6-phosphate N-acetyltransferase activity"/>
    <property type="evidence" value="ECO:0007669"/>
    <property type="project" value="UniProtKB-EC"/>
</dbReference>
<evidence type="ECO:0000256" key="5">
    <source>
        <dbReference type="ARBA" id="ARBA00012703"/>
    </source>
</evidence>
<keyword evidence="6" id="KW-0808">Transferase</keyword>
<accession>A0AAV7KB13</accession>
<keyword evidence="8" id="KW-0001">2Fe-2S</keyword>
<evidence type="ECO:0000256" key="7">
    <source>
        <dbReference type="ARBA" id="ARBA00022692"/>
    </source>
</evidence>
<dbReference type="InterPro" id="IPR005805">
    <property type="entry name" value="Rieske_Fe-S_prot_C"/>
</dbReference>
<dbReference type="InterPro" id="IPR004192">
    <property type="entry name" value="Rieske_TM"/>
</dbReference>
<dbReference type="InterPro" id="IPR000182">
    <property type="entry name" value="GNAT_dom"/>
</dbReference>
<evidence type="ECO:0000259" key="21">
    <source>
        <dbReference type="PROSITE" id="PS51296"/>
    </source>
</evidence>
<dbReference type="SUPFAM" id="SSF50022">
    <property type="entry name" value="ISP domain"/>
    <property type="match status" value="1"/>
</dbReference>
<gene>
    <name evidence="22" type="ORF">LOD99_237</name>
</gene>
<dbReference type="CDD" id="cd03470">
    <property type="entry name" value="Rieske_cytochrome_bc1"/>
    <property type="match status" value="1"/>
</dbReference>
<keyword evidence="15" id="KW-0012">Acyltransferase</keyword>
<evidence type="ECO:0000256" key="8">
    <source>
        <dbReference type="ARBA" id="ARBA00022714"/>
    </source>
</evidence>
<protein>
    <recommendedName>
        <fullName evidence="5">glucosamine-phosphate N-acetyltransferase</fullName>
        <ecNumber evidence="5">2.3.1.4</ecNumber>
    </recommendedName>
    <alternativeName>
        <fullName evidence="16">Phosphoglucosamine acetylase</fullName>
    </alternativeName>
    <alternativeName>
        <fullName evidence="17">Phosphoglucosamine transacetylase</fullName>
    </alternativeName>
</protein>
<dbReference type="InterPro" id="IPR006317">
    <property type="entry name" value="Ubiquinol_cyt_c_Rdtase_Fe-S-su"/>
</dbReference>
<dbReference type="Gene3D" id="3.40.630.30">
    <property type="match status" value="1"/>
</dbReference>
<dbReference type="PANTHER" id="PTHR10134">
    <property type="entry name" value="CYTOCHROME B-C1 COMPLEX SUBUNIT RIESKE, MITOCHONDRIAL"/>
    <property type="match status" value="1"/>
</dbReference>
<dbReference type="InterPro" id="IPR036922">
    <property type="entry name" value="Rieske_2Fe-2S_sf"/>
</dbReference>
<keyword evidence="10" id="KW-1133">Transmembrane helix</keyword>
<dbReference type="InterPro" id="IPR037008">
    <property type="entry name" value="bc1_Rieske_TM_sf"/>
</dbReference>
<evidence type="ECO:0000256" key="13">
    <source>
        <dbReference type="ARBA" id="ARBA00023136"/>
    </source>
</evidence>
<keyword evidence="14" id="KW-1015">Disulfide bond</keyword>
<keyword evidence="7" id="KW-0812">Transmembrane</keyword>
<evidence type="ECO:0000256" key="6">
    <source>
        <dbReference type="ARBA" id="ARBA00022679"/>
    </source>
</evidence>
<dbReference type="AlphaFoldDB" id="A0AAV7KB13"/>
<comment type="caution">
    <text evidence="22">The sequence shown here is derived from an EMBL/GenBank/DDBJ whole genome shotgun (WGS) entry which is preliminary data.</text>
</comment>
<evidence type="ECO:0000256" key="18">
    <source>
        <dbReference type="ARBA" id="ARBA00034078"/>
    </source>
</evidence>
<dbReference type="Gene3D" id="2.102.10.10">
    <property type="entry name" value="Rieske [2Fe-2S] iron-sulphur domain"/>
    <property type="match status" value="1"/>
</dbReference>
<keyword evidence="9" id="KW-0479">Metal-binding</keyword>
<dbReference type="CDD" id="cd04301">
    <property type="entry name" value="NAT_SF"/>
    <property type="match status" value="1"/>
</dbReference>
<dbReference type="GO" id="GO:0016020">
    <property type="term" value="C:membrane"/>
    <property type="evidence" value="ECO:0007669"/>
    <property type="project" value="UniProtKB-SubCell"/>
</dbReference>
<evidence type="ECO:0000256" key="16">
    <source>
        <dbReference type="ARBA" id="ARBA00030011"/>
    </source>
</evidence>
<dbReference type="FunFam" id="3.40.630.30:FF:000043">
    <property type="entry name" value="Glucosamine 6-phosphate N-acetyltransferase"/>
    <property type="match status" value="1"/>
</dbReference>
<evidence type="ECO:0000256" key="17">
    <source>
        <dbReference type="ARBA" id="ARBA00030832"/>
    </source>
</evidence>
<evidence type="ECO:0000256" key="2">
    <source>
        <dbReference type="ARBA" id="ARBA00004832"/>
    </source>
</evidence>
<dbReference type="InterPro" id="IPR016181">
    <property type="entry name" value="Acyl_CoA_acyltransferase"/>
</dbReference>
<dbReference type="Pfam" id="PF00583">
    <property type="entry name" value="Acetyltransf_1"/>
    <property type="match status" value="1"/>
</dbReference>
<dbReference type="FunFam" id="2.102.10.10:FF:000001">
    <property type="entry name" value="Cytochrome b-c1 complex subunit Rieske, mitochondrial"/>
    <property type="match status" value="1"/>
</dbReference>
<keyword evidence="11" id="KW-0408">Iron</keyword>
<evidence type="ECO:0000256" key="11">
    <source>
        <dbReference type="ARBA" id="ARBA00023004"/>
    </source>
</evidence>
<feature type="domain" description="N-acetyltransferase" evidence="20">
    <location>
        <begin position="44"/>
        <end position="198"/>
    </location>
</feature>
<evidence type="ECO:0000259" key="20">
    <source>
        <dbReference type="PROSITE" id="PS51186"/>
    </source>
</evidence>
<dbReference type="PROSITE" id="PS51186">
    <property type="entry name" value="GNAT"/>
    <property type="match status" value="1"/>
</dbReference>
<dbReference type="Gene3D" id="1.20.5.270">
    <property type="entry name" value="Ubiquinol cytochrome reductase, transmembrane domain"/>
    <property type="match status" value="1"/>
</dbReference>
<evidence type="ECO:0000256" key="1">
    <source>
        <dbReference type="ARBA" id="ARBA00004167"/>
    </source>
</evidence>
<evidence type="ECO:0000256" key="15">
    <source>
        <dbReference type="ARBA" id="ARBA00023315"/>
    </source>
</evidence>
<evidence type="ECO:0000313" key="22">
    <source>
        <dbReference type="EMBL" id="KAI6657491.1"/>
    </source>
</evidence>
<keyword evidence="12" id="KW-0411">Iron-sulfur</keyword>
<dbReference type="InterPro" id="IPR017941">
    <property type="entry name" value="Rieske_2Fe-2S"/>
</dbReference>
<evidence type="ECO:0000256" key="12">
    <source>
        <dbReference type="ARBA" id="ARBA00023014"/>
    </source>
</evidence>
<dbReference type="Pfam" id="PF00355">
    <property type="entry name" value="Rieske"/>
    <property type="match status" value="1"/>
</dbReference>
<sequence length="455" mass="51029">MASNTTEKSDLYLFNPDILNKVDISKRKSNLSPEITPTSPGEGLVLRPLSILDYDKGYIGLLANLTKVGEVSKEMYEAQFRKMKDSINTYYIAVVEDIMKCKIIASTTLYIEYKFIHGAALRGRIEDVVVDPDYRGKQLGKLLIECLIKIAEDLPCYKISLDCDPKLKSYYEKFGFSHPEDVYFLAVSLMITTRLLRPKRFNIRIAEAYGLTSPHIPIAYTPQHRISEEVNPSCGLAIPPPLPYPLSTRSHHIFIQKRFAHTDIPTPDFSYYRRKSSLKKTLEDKEDREISRKAFTYLIVAAGGIVAVSMGKTIVNTLLSTMSMAASEKALAQAEVDLSGIPEGKGLIVKWRGKPLFVRHRTDEEVDDMLSTPMEDLRDPQHDSERASEPKWLVLIGVCTHLGCVPISHAGDFNGYFCPCHGSHYDASGRIRKGPAPLNLEVPPYEIDGDNLVVG</sequence>
<dbReference type="EMBL" id="JAKMXF010000111">
    <property type="protein sequence ID" value="KAI6657491.1"/>
    <property type="molecule type" value="Genomic_DNA"/>
</dbReference>
<comment type="similarity">
    <text evidence="4">Belongs to the Rieske iron-sulfur protein family.</text>
</comment>
<evidence type="ECO:0000313" key="23">
    <source>
        <dbReference type="Proteomes" id="UP001165289"/>
    </source>
</evidence>
<evidence type="ECO:0000256" key="4">
    <source>
        <dbReference type="ARBA" id="ARBA00010651"/>
    </source>
</evidence>
<dbReference type="EC" id="2.3.1.4" evidence="5"/>
<dbReference type="NCBIfam" id="TIGR01416">
    <property type="entry name" value="Rieske_proteo"/>
    <property type="match status" value="1"/>
</dbReference>
<evidence type="ECO:0000256" key="19">
    <source>
        <dbReference type="ARBA" id="ARBA00048964"/>
    </source>
</evidence>
<evidence type="ECO:0000256" key="14">
    <source>
        <dbReference type="ARBA" id="ARBA00023157"/>
    </source>
</evidence>
<name>A0AAV7KB13_9METZ</name>
<dbReference type="GO" id="GO:0046872">
    <property type="term" value="F:metal ion binding"/>
    <property type="evidence" value="ECO:0007669"/>
    <property type="project" value="UniProtKB-KW"/>
</dbReference>
<dbReference type="InterPro" id="IPR014349">
    <property type="entry name" value="Rieske_Fe-S_prot"/>
</dbReference>
<organism evidence="22 23">
    <name type="scientific">Oopsacas minuta</name>
    <dbReference type="NCBI Taxonomy" id="111878"/>
    <lineage>
        <taxon>Eukaryota</taxon>
        <taxon>Metazoa</taxon>
        <taxon>Porifera</taxon>
        <taxon>Hexactinellida</taxon>
        <taxon>Hexasterophora</taxon>
        <taxon>Lyssacinosida</taxon>
        <taxon>Leucopsacidae</taxon>
        <taxon>Oopsacas</taxon>
    </lineage>
</organism>
<keyword evidence="13" id="KW-0472">Membrane</keyword>
<dbReference type="PROSITE" id="PS51296">
    <property type="entry name" value="RIESKE"/>
    <property type="match status" value="1"/>
</dbReference>
<comment type="subcellular location">
    <subcellularLocation>
        <location evidence="1">Membrane</location>
        <topology evidence="1">Single-pass membrane protein</topology>
    </subcellularLocation>
</comment>
<dbReference type="SUPFAM" id="SSF55729">
    <property type="entry name" value="Acyl-CoA N-acyltransferases (Nat)"/>
    <property type="match status" value="1"/>
</dbReference>
<dbReference type="Proteomes" id="UP001165289">
    <property type="component" value="Unassembled WGS sequence"/>
</dbReference>
<dbReference type="PRINTS" id="PR00162">
    <property type="entry name" value="RIESKE"/>
</dbReference>
<dbReference type="GO" id="GO:0008121">
    <property type="term" value="F:quinol-cytochrome-c reductase activity"/>
    <property type="evidence" value="ECO:0007669"/>
    <property type="project" value="InterPro"/>
</dbReference>
<comment type="catalytic activity">
    <reaction evidence="19">
        <text>D-glucosamine 6-phosphate + acetyl-CoA = N-acetyl-D-glucosamine 6-phosphate + CoA + H(+)</text>
        <dbReference type="Rhea" id="RHEA:10292"/>
        <dbReference type="ChEBI" id="CHEBI:15378"/>
        <dbReference type="ChEBI" id="CHEBI:57287"/>
        <dbReference type="ChEBI" id="CHEBI:57288"/>
        <dbReference type="ChEBI" id="CHEBI:57513"/>
        <dbReference type="ChEBI" id="CHEBI:58725"/>
        <dbReference type="EC" id="2.3.1.4"/>
    </reaction>
</comment>
<comment type="similarity">
    <text evidence="3">Belongs to the acetyltransferase family. GNA1 subfamily.</text>
</comment>
<comment type="pathway">
    <text evidence="2">Nucleotide-sugar biosynthesis; UDP-N-acetyl-alpha-D-glucosamine biosynthesis; N-acetyl-alpha-D-glucosamine 1-phosphate from alpha-D-glucosamine 6-phosphate (route I): step 1/2.</text>
</comment>
<dbReference type="Pfam" id="PF02921">
    <property type="entry name" value="UCR_TM"/>
    <property type="match status" value="1"/>
</dbReference>
<evidence type="ECO:0000256" key="3">
    <source>
        <dbReference type="ARBA" id="ARBA00006048"/>
    </source>
</evidence>
<comment type="cofactor">
    <cofactor evidence="18">
        <name>[2Fe-2S] cluster</name>
        <dbReference type="ChEBI" id="CHEBI:190135"/>
    </cofactor>
</comment>
<feature type="domain" description="Rieske" evidence="21">
    <location>
        <begin position="386"/>
        <end position="454"/>
    </location>
</feature>
<dbReference type="SUPFAM" id="SSF81502">
    <property type="entry name" value="ISP transmembrane anchor"/>
    <property type="match status" value="1"/>
</dbReference>
<proteinExistence type="inferred from homology"/>
<evidence type="ECO:0000256" key="9">
    <source>
        <dbReference type="ARBA" id="ARBA00022723"/>
    </source>
</evidence>
<dbReference type="GO" id="GO:0051537">
    <property type="term" value="F:2 iron, 2 sulfur cluster binding"/>
    <property type="evidence" value="ECO:0007669"/>
    <property type="project" value="UniProtKB-KW"/>
</dbReference>
<evidence type="ECO:0000256" key="10">
    <source>
        <dbReference type="ARBA" id="ARBA00022989"/>
    </source>
</evidence>
<reference evidence="22 23" key="1">
    <citation type="journal article" date="2023" name="BMC Biol.">
        <title>The compact genome of the sponge Oopsacas minuta (Hexactinellida) is lacking key metazoan core genes.</title>
        <authorList>
            <person name="Santini S."/>
            <person name="Schenkelaars Q."/>
            <person name="Jourda C."/>
            <person name="Duchesne M."/>
            <person name="Belahbib H."/>
            <person name="Rocher C."/>
            <person name="Selva M."/>
            <person name="Riesgo A."/>
            <person name="Vervoort M."/>
            <person name="Leys S.P."/>
            <person name="Kodjabachian L."/>
            <person name="Le Bivic A."/>
            <person name="Borchiellini C."/>
            <person name="Claverie J.M."/>
            <person name="Renard E."/>
        </authorList>
    </citation>
    <scope>NUCLEOTIDE SEQUENCE [LARGE SCALE GENOMIC DNA]</scope>
    <source>
        <strain evidence="22">SPO-2</strain>
    </source>
</reference>